<dbReference type="GO" id="GO:0015031">
    <property type="term" value="P:protein transport"/>
    <property type="evidence" value="ECO:0007669"/>
    <property type="project" value="UniProtKB-KW"/>
</dbReference>
<feature type="compositionally biased region" description="Acidic residues" evidence="11">
    <location>
        <begin position="30"/>
        <end position="43"/>
    </location>
</feature>
<feature type="transmembrane region" description="Helical" evidence="12">
    <location>
        <begin position="132"/>
        <end position="151"/>
    </location>
</feature>
<dbReference type="InterPro" id="IPR000109">
    <property type="entry name" value="POT_fam"/>
</dbReference>
<dbReference type="GO" id="GO:0006857">
    <property type="term" value="P:oligopeptide transport"/>
    <property type="evidence" value="ECO:0007669"/>
    <property type="project" value="InterPro"/>
</dbReference>
<keyword evidence="8 12" id="KW-0472">Membrane</keyword>
<comment type="caution">
    <text evidence="13">The sequence shown here is derived from an EMBL/GenBank/DDBJ whole genome shotgun (WGS) entry which is preliminary data.</text>
</comment>
<feature type="transmembrane region" description="Helical" evidence="12">
    <location>
        <begin position="199"/>
        <end position="221"/>
    </location>
</feature>
<proteinExistence type="inferred from homology"/>
<feature type="transmembrane region" description="Helical" evidence="12">
    <location>
        <begin position="360"/>
        <end position="379"/>
    </location>
</feature>
<dbReference type="Pfam" id="PF00854">
    <property type="entry name" value="PTR2"/>
    <property type="match status" value="2"/>
</dbReference>
<feature type="transmembrane region" description="Helical" evidence="12">
    <location>
        <begin position="317"/>
        <end position="339"/>
    </location>
</feature>
<feature type="region of interest" description="Disordered" evidence="11">
    <location>
        <begin position="1"/>
        <end position="54"/>
    </location>
</feature>
<evidence type="ECO:0000256" key="10">
    <source>
        <dbReference type="RuleBase" id="RU003755"/>
    </source>
</evidence>
<feature type="transmembrane region" description="Helical" evidence="12">
    <location>
        <begin position="669"/>
        <end position="686"/>
    </location>
</feature>
<dbReference type="GO" id="GO:0022857">
    <property type="term" value="F:transmembrane transporter activity"/>
    <property type="evidence" value="ECO:0007669"/>
    <property type="project" value="InterPro"/>
</dbReference>
<dbReference type="CDD" id="cd17347">
    <property type="entry name" value="MFS_SLC15A1_2_like"/>
    <property type="match status" value="1"/>
</dbReference>
<feature type="transmembrane region" description="Helical" evidence="12">
    <location>
        <begin position="391"/>
        <end position="412"/>
    </location>
</feature>
<feature type="compositionally biased region" description="Basic and acidic residues" evidence="11">
    <location>
        <begin position="7"/>
        <end position="29"/>
    </location>
</feature>
<keyword evidence="3 10" id="KW-0813">Transport</keyword>
<dbReference type="InterPro" id="IPR036259">
    <property type="entry name" value="MFS_trans_sf"/>
</dbReference>
<evidence type="ECO:0000256" key="11">
    <source>
        <dbReference type="SAM" id="MobiDB-lite"/>
    </source>
</evidence>
<dbReference type="PROSITE" id="PS01022">
    <property type="entry name" value="PTR2_1"/>
    <property type="match status" value="1"/>
</dbReference>
<evidence type="ECO:0000256" key="3">
    <source>
        <dbReference type="ARBA" id="ARBA00022448"/>
    </source>
</evidence>
<evidence type="ECO:0000313" key="13">
    <source>
        <dbReference type="EMBL" id="GFY44962.1"/>
    </source>
</evidence>
<evidence type="ECO:0000313" key="14">
    <source>
        <dbReference type="Proteomes" id="UP000886998"/>
    </source>
</evidence>
<dbReference type="EMBL" id="BMAV01004497">
    <property type="protein sequence ID" value="GFY44962.1"/>
    <property type="molecule type" value="Genomic_DNA"/>
</dbReference>
<feature type="compositionally biased region" description="Basic and acidic residues" evidence="11">
    <location>
        <begin position="45"/>
        <end position="54"/>
    </location>
</feature>
<evidence type="ECO:0000256" key="2">
    <source>
        <dbReference type="ARBA" id="ARBA00005982"/>
    </source>
</evidence>
<dbReference type="OrthoDB" id="8904098at2759"/>
<protein>
    <recommendedName>
        <fullName evidence="9">Oligopeptide transporter 1</fullName>
    </recommendedName>
</protein>
<comment type="similarity">
    <text evidence="2 10">Belongs to the major facilitator superfamily. Proton-dependent oligopeptide transporter (POT/PTR) (TC 2.A.17) family.</text>
</comment>
<keyword evidence="5" id="KW-0571">Peptide transport</keyword>
<dbReference type="InterPro" id="IPR018456">
    <property type="entry name" value="PTR2_symporter_CS"/>
</dbReference>
<dbReference type="SUPFAM" id="SSF103473">
    <property type="entry name" value="MFS general substrate transporter"/>
    <property type="match status" value="1"/>
</dbReference>
<evidence type="ECO:0000256" key="5">
    <source>
        <dbReference type="ARBA" id="ARBA00022856"/>
    </source>
</evidence>
<feature type="transmembrane region" description="Helical" evidence="12">
    <location>
        <begin position="698"/>
        <end position="719"/>
    </location>
</feature>
<dbReference type="Gene3D" id="1.20.1250.20">
    <property type="entry name" value="MFS general substrate transporter like domains"/>
    <property type="match status" value="2"/>
</dbReference>
<dbReference type="PANTHER" id="PTHR11654">
    <property type="entry name" value="OLIGOPEPTIDE TRANSPORTER-RELATED"/>
    <property type="match status" value="1"/>
</dbReference>
<feature type="transmembrane region" description="Helical" evidence="12">
    <location>
        <begin position="163"/>
        <end position="184"/>
    </location>
</feature>
<evidence type="ECO:0000256" key="12">
    <source>
        <dbReference type="SAM" id="Phobius"/>
    </source>
</evidence>
<dbReference type="FunFam" id="1.20.1250.20:FF:000049">
    <property type="entry name" value="Solute carrier family 15 member 2"/>
    <property type="match status" value="1"/>
</dbReference>
<evidence type="ECO:0000256" key="1">
    <source>
        <dbReference type="ARBA" id="ARBA00004141"/>
    </source>
</evidence>
<feature type="transmembrane region" description="Helical" evidence="12">
    <location>
        <begin position="233"/>
        <end position="254"/>
    </location>
</feature>
<sequence length="728" mass="82179">MSKKEKPKTDEKNNDKSIDDGKNNKREPQEEQLESEPQEEQLESEPQKEQLESEQDINKYPRAIFFLLGNEFCERFSFYGIHTILTLYLVTKLDYSENFSSKIFHGYKIIVFLSPIFGAILADVWLGKFWTILSVSILYACGNMTLALGAIPNTLTLMRTVSIVGLSMIGIGSGGIKPCVSAFGGDQFKKGQEELRHHFFALFYFSINVGSLISNALTPVLREDVKCFGEDSCFSLAFFIPALLFVIALILFIVGRPFYVIKPAEGSVLISVVQCIYNALYNKVTKTVEKKDHWLDYADDQYDSVLKQDIKRLSRILILYVPLPLFWALFGQQGSKWIIQATKMNGKISRGIYIKPDHMLVVNPLLIVVLIPIFDWGIYPLLNKVNLCTTPLQRITVGGLLSALSYIITAFIQLKIEAELPQSPPEGEIEMVVINNSPCSLEMRSPQVHNLSSFEVTSLSLPISKTSDWSFVPTDCDISEVKKSIENLNETFSLIMVTFDDDDKLEIYISNDSRKKHKTGDSLVRLLFSIDYEFTDKENASFLIRGPSTLFLIPDKMIRPGKTGITEYNSLIPGEYELFLPLNEIDYEEEPIGKFDVDSGGSYAVFILQKEARNITAIHTSITVSPNSVHRLWQIPQYFVITAGEVMFSITGLDFSYSQAPSSLKSLVQAIWLLTNAVGNFLVILLNSLSLERYSSEFFMYAALMTLSMGIFGILAYSYEYAESEEKS</sequence>
<name>A0A8X6X0Y5_9ARAC</name>
<evidence type="ECO:0000256" key="4">
    <source>
        <dbReference type="ARBA" id="ARBA00022692"/>
    </source>
</evidence>
<dbReference type="PROSITE" id="PS01023">
    <property type="entry name" value="PTR2_2"/>
    <property type="match status" value="1"/>
</dbReference>
<feature type="transmembrane region" description="Helical" evidence="12">
    <location>
        <begin position="107"/>
        <end position="126"/>
    </location>
</feature>
<keyword evidence="14" id="KW-1185">Reference proteome</keyword>
<keyword evidence="6" id="KW-0653">Protein transport</keyword>
<keyword evidence="4 10" id="KW-0812">Transmembrane</keyword>
<comment type="subcellular location">
    <subcellularLocation>
        <location evidence="1 10">Membrane</location>
        <topology evidence="1 10">Multi-pass membrane protein</topology>
    </subcellularLocation>
</comment>
<dbReference type="Proteomes" id="UP000886998">
    <property type="component" value="Unassembled WGS sequence"/>
</dbReference>
<evidence type="ECO:0000256" key="8">
    <source>
        <dbReference type="ARBA" id="ARBA00023136"/>
    </source>
</evidence>
<gene>
    <name evidence="13" type="primary">slc15a2</name>
    <name evidence="13" type="ORF">TNIN_456161</name>
</gene>
<accession>A0A8X6X0Y5</accession>
<dbReference type="GO" id="GO:0016020">
    <property type="term" value="C:membrane"/>
    <property type="evidence" value="ECO:0007669"/>
    <property type="project" value="UniProtKB-SubCell"/>
</dbReference>
<evidence type="ECO:0000256" key="9">
    <source>
        <dbReference type="ARBA" id="ARBA00078114"/>
    </source>
</evidence>
<evidence type="ECO:0000256" key="7">
    <source>
        <dbReference type="ARBA" id="ARBA00022989"/>
    </source>
</evidence>
<organism evidence="13 14">
    <name type="scientific">Trichonephila inaurata madagascariensis</name>
    <dbReference type="NCBI Taxonomy" id="2747483"/>
    <lineage>
        <taxon>Eukaryota</taxon>
        <taxon>Metazoa</taxon>
        <taxon>Ecdysozoa</taxon>
        <taxon>Arthropoda</taxon>
        <taxon>Chelicerata</taxon>
        <taxon>Arachnida</taxon>
        <taxon>Araneae</taxon>
        <taxon>Araneomorphae</taxon>
        <taxon>Entelegynae</taxon>
        <taxon>Araneoidea</taxon>
        <taxon>Nephilidae</taxon>
        <taxon>Trichonephila</taxon>
        <taxon>Trichonephila inaurata</taxon>
    </lineage>
</organism>
<evidence type="ECO:0000256" key="6">
    <source>
        <dbReference type="ARBA" id="ARBA00022927"/>
    </source>
</evidence>
<dbReference type="AlphaFoldDB" id="A0A8X6X0Y5"/>
<reference evidence="13" key="1">
    <citation type="submission" date="2020-08" db="EMBL/GenBank/DDBJ databases">
        <title>Multicomponent nature underlies the extraordinary mechanical properties of spider dragline silk.</title>
        <authorList>
            <person name="Kono N."/>
            <person name="Nakamura H."/>
            <person name="Mori M."/>
            <person name="Yoshida Y."/>
            <person name="Ohtoshi R."/>
            <person name="Malay A.D."/>
            <person name="Moran D.A.P."/>
            <person name="Tomita M."/>
            <person name="Numata K."/>
            <person name="Arakawa K."/>
        </authorList>
    </citation>
    <scope>NUCLEOTIDE SEQUENCE</scope>
</reference>
<keyword evidence="7 12" id="KW-1133">Transmembrane helix</keyword>